<keyword evidence="4" id="KW-0325">Glycoprotein</keyword>
<dbReference type="GO" id="GO:0016811">
    <property type="term" value="F:hydrolase activity, acting on carbon-nitrogen (but not peptide) bonds, in linear amides"/>
    <property type="evidence" value="ECO:0007669"/>
    <property type="project" value="InterPro"/>
</dbReference>
<keyword evidence="7" id="KW-1185">Reference proteome</keyword>
<dbReference type="InterPro" id="IPR012101">
    <property type="entry name" value="Biotinidase-like_euk"/>
</dbReference>
<dbReference type="Gene3D" id="3.60.110.10">
    <property type="entry name" value="Carbon-nitrogen hydrolase"/>
    <property type="match status" value="1"/>
</dbReference>
<evidence type="ECO:0000256" key="2">
    <source>
        <dbReference type="ARBA" id="ARBA00022729"/>
    </source>
</evidence>
<organism evidence="7 8">
    <name type="scientific">Frankliniella occidentalis</name>
    <name type="common">Western flower thrips</name>
    <name type="synonym">Euthrips occidentalis</name>
    <dbReference type="NCBI Taxonomy" id="133901"/>
    <lineage>
        <taxon>Eukaryota</taxon>
        <taxon>Metazoa</taxon>
        <taxon>Ecdysozoa</taxon>
        <taxon>Arthropoda</taxon>
        <taxon>Hexapoda</taxon>
        <taxon>Insecta</taxon>
        <taxon>Pterygota</taxon>
        <taxon>Neoptera</taxon>
        <taxon>Paraneoptera</taxon>
        <taxon>Thysanoptera</taxon>
        <taxon>Terebrantia</taxon>
        <taxon>Thripoidea</taxon>
        <taxon>Thripidae</taxon>
        <taxon>Frankliniella</taxon>
    </lineage>
</organism>
<keyword evidence="2 5" id="KW-0732">Signal</keyword>
<dbReference type="Pfam" id="PF00795">
    <property type="entry name" value="CN_hydrolase"/>
    <property type="match status" value="1"/>
</dbReference>
<dbReference type="KEGG" id="foc:113212097"/>
<dbReference type="PANTHER" id="PTHR10609:SF14">
    <property type="entry name" value="BIOTINIDASE"/>
    <property type="match status" value="1"/>
</dbReference>
<name>A0A6J1SYY9_FRAOC</name>
<keyword evidence="3" id="KW-0378">Hydrolase</keyword>
<dbReference type="SUPFAM" id="SSF56317">
    <property type="entry name" value="Carbon-nitrogen hydrolase"/>
    <property type="match status" value="1"/>
</dbReference>
<reference evidence="8 9" key="1">
    <citation type="submission" date="2025-04" db="UniProtKB">
        <authorList>
            <consortium name="RefSeq"/>
        </authorList>
    </citation>
    <scope>IDENTIFICATION</scope>
    <source>
        <tissue evidence="8 9">Whole organism</tissue>
    </source>
</reference>
<evidence type="ECO:0000313" key="8">
    <source>
        <dbReference type="RefSeq" id="XP_026286469.1"/>
    </source>
</evidence>
<dbReference type="AlphaFoldDB" id="A0A6J1SYY9"/>
<dbReference type="CDD" id="cd07567">
    <property type="entry name" value="biotinidase_like"/>
    <property type="match status" value="1"/>
</dbReference>
<evidence type="ECO:0000313" key="9">
    <source>
        <dbReference type="RefSeq" id="XP_026286470.1"/>
    </source>
</evidence>
<evidence type="ECO:0000313" key="7">
    <source>
        <dbReference type="Proteomes" id="UP000504606"/>
    </source>
</evidence>
<proteinExistence type="inferred from homology"/>
<dbReference type="PANTHER" id="PTHR10609">
    <property type="entry name" value="BIOTINIDASE-RELATED"/>
    <property type="match status" value="1"/>
</dbReference>
<dbReference type="OrthoDB" id="10250282at2759"/>
<evidence type="ECO:0000256" key="1">
    <source>
        <dbReference type="ARBA" id="ARBA00008225"/>
    </source>
</evidence>
<gene>
    <name evidence="8 9" type="primary">LOC113212097</name>
</gene>
<feature type="chain" id="PRO_5044639514" evidence="5">
    <location>
        <begin position="23"/>
        <end position="551"/>
    </location>
</feature>
<dbReference type="InterPro" id="IPR003010">
    <property type="entry name" value="C-N_Hydrolase"/>
</dbReference>
<dbReference type="GeneID" id="113212097"/>
<dbReference type="Pfam" id="PF19018">
    <property type="entry name" value="Vanin_C"/>
    <property type="match status" value="1"/>
</dbReference>
<dbReference type="InterPro" id="IPR043957">
    <property type="entry name" value="Vanin_C"/>
</dbReference>
<feature type="domain" description="CN hydrolase" evidence="6">
    <location>
        <begin position="30"/>
        <end position="294"/>
    </location>
</feature>
<dbReference type="InterPro" id="IPR040154">
    <property type="entry name" value="Biotinidase/VNN"/>
</dbReference>
<sequence>MAPTLPAALVVLLALCAAPGRCSKPDDPHYTAAVVDFAAPAMTGKTALENIMANIDAMGMLTQQAAEQGADIIVFAEDGLQGLGNERLPMAVQENSTPCDWTDGHDQPLHDLSCLAKKNNIYLVVNLVDKQPCAAGDAKCIAKGSYNYNTNVVFDRSGQIIAKYHKYNLFGERSNDVPPAVEYIEFDTDFGVRFGMFICFDILFDKPSAELVRERKITDIVYSAAWFSEVPFLTAVQAHSGWAHALDATVLASGYNNPSGGSTGSGIYRGRQGILKYTMNWRKQHKLLVSQVPKHGHWEDYAMRPQPLPERIDPVQNYGAGDTDPYEEMKALRMIQDNLTMYKSVELERPAQDKEVQSIGKICDNGFCCTYAVTTRGVKLFQTTSAAVSLHGGHSRPRDAPTFNKEEAEQDFDGFYYRVVAFDGVRDHSKVATTGVQVCGIISCLSNDIHSCGWLAPGLDSPTIKWTEFQSIRLMASYQDKDTLQFASTLAGPRYDPLPANVYSFQSELAADTGMRKVTLSLKQPQPLLDLRTFTIYGRNFARDGQRPTGS</sequence>
<dbReference type="Proteomes" id="UP000504606">
    <property type="component" value="Unplaced"/>
</dbReference>
<dbReference type="PROSITE" id="PS50263">
    <property type="entry name" value="CN_HYDROLASE"/>
    <property type="match status" value="1"/>
</dbReference>
<evidence type="ECO:0000256" key="5">
    <source>
        <dbReference type="SAM" id="SignalP"/>
    </source>
</evidence>
<dbReference type="RefSeq" id="XP_026286470.1">
    <property type="nucleotide sequence ID" value="XM_026430685.2"/>
</dbReference>
<dbReference type="InterPro" id="IPR036526">
    <property type="entry name" value="C-N_Hydrolase_sf"/>
</dbReference>
<dbReference type="RefSeq" id="XP_026286469.1">
    <property type="nucleotide sequence ID" value="XM_026430684.2"/>
</dbReference>
<evidence type="ECO:0000256" key="3">
    <source>
        <dbReference type="ARBA" id="ARBA00022801"/>
    </source>
</evidence>
<accession>A0A6J1SYY9</accession>
<feature type="signal peptide" evidence="5">
    <location>
        <begin position="1"/>
        <end position="22"/>
    </location>
</feature>
<comment type="similarity">
    <text evidence="1">Belongs to the carbon-nitrogen hydrolase superfamily. BTD/VNN family.</text>
</comment>
<evidence type="ECO:0000259" key="6">
    <source>
        <dbReference type="PROSITE" id="PS50263"/>
    </source>
</evidence>
<protein>
    <submittedName>
        <fullName evidence="8 9">Vanin-like protein 1</fullName>
    </submittedName>
</protein>
<evidence type="ECO:0000256" key="4">
    <source>
        <dbReference type="ARBA" id="ARBA00023180"/>
    </source>
</evidence>